<proteinExistence type="predicted"/>
<dbReference type="AlphaFoldDB" id="A0A7Z3H0R4"/>
<sequence length="84" mass="9321">MKRLTEFTVHGTAVGSDASIQLDEVSILADPQTIRELGVFLINASYEMSTNGLEHKHLQDIVEDFDYDANVDFIALNNSLVKPV</sequence>
<protein>
    <submittedName>
        <fullName evidence="1">Uncharacterized protein</fullName>
    </submittedName>
</protein>
<evidence type="ECO:0000313" key="2">
    <source>
        <dbReference type="Proteomes" id="UP000501669"/>
    </source>
</evidence>
<name>A0A7Z3H0R4_PSEFL</name>
<evidence type="ECO:0000313" key="1">
    <source>
        <dbReference type="EMBL" id="QJP96447.1"/>
    </source>
</evidence>
<reference evidence="1 2" key="1">
    <citation type="submission" date="2018-03" db="EMBL/GenBank/DDBJ databases">
        <title>Complete genome sequence of Pseudomonas fluorescens sp. G7.</title>
        <authorList>
            <person name="Gao C.-H."/>
            <person name="Li Z."/>
            <person name="Cai P."/>
        </authorList>
    </citation>
    <scope>NUCLEOTIDE SEQUENCE [LARGE SCALE GENOMIC DNA]</scope>
    <source>
        <strain evidence="1 2">G7</strain>
    </source>
</reference>
<gene>
    <name evidence="1" type="ORF">C6Y56_18400</name>
</gene>
<accession>A0A7Z3H0R4</accession>
<organism evidence="1 2">
    <name type="scientific">Pseudomonas fluorescens</name>
    <dbReference type="NCBI Taxonomy" id="294"/>
    <lineage>
        <taxon>Bacteria</taxon>
        <taxon>Pseudomonadati</taxon>
        <taxon>Pseudomonadota</taxon>
        <taxon>Gammaproteobacteria</taxon>
        <taxon>Pseudomonadales</taxon>
        <taxon>Pseudomonadaceae</taxon>
        <taxon>Pseudomonas</taxon>
    </lineage>
</organism>
<dbReference type="EMBL" id="CP027561">
    <property type="protein sequence ID" value="QJP96447.1"/>
    <property type="molecule type" value="Genomic_DNA"/>
</dbReference>
<dbReference type="RefSeq" id="WP_169428214.1">
    <property type="nucleotide sequence ID" value="NZ_CP027561.1"/>
</dbReference>
<dbReference type="Proteomes" id="UP000501669">
    <property type="component" value="Chromosome"/>
</dbReference>